<dbReference type="InterPro" id="IPR002347">
    <property type="entry name" value="SDR_fam"/>
</dbReference>
<dbReference type="RefSeq" id="WP_121890147.1">
    <property type="nucleotide sequence ID" value="NZ_PENI01000009.1"/>
</dbReference>
<dbReference type="CDD" id="cd05233">
    <property type="entry name" value="SDR_c"/>
    <property type="match status" value="1"/>
</dbReference>
<accession>A0A3M0I780</accession>
<dbReference type="AlphaFoldDB" id="A0A3M0I780"/>
<dbReference type="PROSITE" id="PS00061">
    <property type="entry name" value="ADH_SHORT"/>
    <property type="match status" value="1"/>
</dbReference>
<dbReference type="Pfam" id="PF13561">
    <property type="entry name" value="adh_short_C2"/>
    <property type="match status" value="1"/>
</dbReference>
<dbReference type="PANTHER" id="PTHR24321">
    <property type="entry name" value="DEHYDROGENASES, SHORT CHAIN"/>
    <property type="match status" value="1"/>
</dbReference>
<protein>
    <submittedName>
        <fullName evidence="3">Short-chain dehydrogenase</fullName>
    </submittedName>
</protein>
<comment type="similarity">
    <text evidence="1">Belongs to the short-chain dehydrogenases/reductases (SDR) family.</text>
</comment>
<dbReference type="EMBL" id="PENI01000009">
    <property type="protein sequence ID" value="RMB84715.1"/>
    <property type="molecule type" value="Genomic_DNA"/>
</dbReference>
<dbReference type="Gene3D" id="3.40.50.720">
    <property type="entry name" value="NAD(P)-binding Rossmann-like Domain"/>
    <property type="match status" value="1"/>
</dbReference>
<dbReference type="OrthoDB" id="7064009at2"/>
<reference evidence="3 4" key="1">
    <citation type="submission" date="2017-11" db="EMBL/GenBank/DDBJ databases">
        <title>Draft genome of actinobacteria isolated from guarana (Paullinia cupana (Mart.) Ducke.</title>
        <authorList>
            <person name="Siqueira K.A."/>
            <person name="Liotti R.G."/>
            <person name="Mendes T.A.O."/>
            <person name="Soares M.A."/>
        </authorList>
    </citation>
    <scope>NUCLEOTIDE SEQUENCE [LARGE SCALE GENOMIC DNA]</scope>
    <source>
        <strain evidence="3 4">193</strain>
    </source>
</reference>
<keyword evidence="4" id="KW-1185">Reference proteome</keyword>
<evidence type="ECO:0000256" key="1">
    <source>
        <dbReference type="ARBA" id="ARBA00006484"/>
    </source>
</evidence>
<sequence>MSDGAAVPGPPTAPADPVRFDGRVALVTGAARGIGAAVAARLARLGATVAAADIVPEDRWEDALPADGGHTRHRLDVRSAASCRRVVREAVAAHGRLDHLVNNAGIVSRGPAATMSEEDFTRVLDVNLTGTFRMSQAAYPALRAAGLASVVNVGSTNGHIAVLDTLGYCVSKAGVMHMARVLALEWAPDNIRVNAVGPTIVPTGMTEDVRADEAYMADKMASIPLGRMATPLDVALTVTHLLSPAAAMTTGQTVFVDGGAVIH</sequence>
<keyword evidence="2" id="KW-0560">Oxidoreductase</keyword>
<dbReference type="PANTHER" id="PTHR24321:SF8">
    <property type="entry name" value="ESTRADIOL 17-BETA-DEHYDROGENASE 8-RELATED"/>
    <property type="match status" value="1"/>
</dbReference>
<dbReference type="Proteomes" id="UP000270471">
    <property type="component" value="Unassembled WGS sequence"/>
</dbReference>
<evidence type="ECO:0000313" key="3">
    <source>
        <dbReference type="EMBL" id="RMB84715.1"/>
    </source>
</evidence>
<dbReference type="SUPFAM" id="SSF51735">
    <property type="entry name" value="NAD(P)-binding Rossmann-fold domains"/>
    <property type="match status" value="1"/>
</dbReference>
<dbReference type="GO" id="GO:0016491">
    <property type="term" value="F:oxidoreductase activity"/>
    <property type="evidence" value="ECO:0007669"/>
    <property type="project" value="UniProtKB-KW"/>
</dbReference>
<gene>
    <name evidence="3" type="ORF">CTZ28_16230</name>
</gene>
<dbReference type="InterPro" id="IPR020904">
    <property type="entry name" value="Sc_DH/Rdtase_CS"/>
</dbReference>
<name>A0A3M0I780_9ACTN</name>
<evidence type="ECO:0000313" key="4">
    <source>
        <dbReference type="Proteomes" id="UP000270471"/>
    </source>
</evidence>
<proteinExistence type="inferred from homology"/>
<dbReference type="PRINTS" id="PR00080">
    <property type="entry name" value="SDRFAMILY"/>
</dbReference>
<evidence type="ECO:0000256" key="2">
    <source>
        <dbReference type="ARBA" id="ARBA00023002"/>
    </source>
</evidence>
<organism evidence="3 4">
    <name type="scientific">Streptomyces shenzhenensis</name>
    <dbReference type="NCBI Taxonomy" id="943815"/>
    <lineage>
        <taxon>Bacteria</taxon>
        <taxon>Bacillati</taxon>
        <taxon>Actinomycetota</taxon>
        <taxon>Actinomycetes</taxon>
        <taxon>Kitasatosporales</taxon>
        <taxon>Streptomycetaceae</taxon>
        <taxon>Streptomyces</taxon>
    </lineage>
</organism>
<dbReference type="InterPro" id="IPR036291">
    <property type="entry name" value="NAD(P)-bd_dom_sf"/>
</dbReference>
<dbReference type="FunFam" id="3.40.50.720:FF:000084">
    <property type="entry name" value="Short-chain dehydrogenase reductase"/>
    <property type="match status" value="1"/>
</dbReference>
<dbReference type="PRINTS" id="PR00081">
    <property type="entry name" value="GDHRDH"/>
</dbReference>
<comment type="caution">
    <text evidence="3">The sequence shown here is derived from an EMBL/GenBank/DDBJ whole genome shotgun (WGS) entry which is preliminary data.</text>
</comment>